<dbReference type="RefSeq" id="WP_098042890.1">
    <property type="nucleotide sequence ID" value="NZ_CAURLQ010000016.1"/>
</dbReference>
<name>A0A2A8D584_9MICC</name>
<keyword evidence="3" id="KW-1185">Reference proteome</keyword>
<dbReference type="EMBL" id="PDEV01000003">
    <property type="protein sequence ID" value="PEN16071.1"/>
    <property type="molecule type" value="Genomic_DNA"/>
</dbReference>
<protein>
    <submittedName>
        <fullName evidence="2">Uncharacterized protein</fullName>
    </submittedName>
</protein>
<feature type="region of interest" description="Disordered" evidence="1">
    <location>
        <begin position="200"/>
        <end position="242"/>
    </location>
</feature>
<reference evidence="2" key="1">
    <citation type="submission" date="2017-10" db="EMBL/GenBank/DDBJ databases">
        <title>Kefir isolates.</title>
        <authorList>
            <person name="Kim Y."/>
            <person name="Blasche S."/>
        </authorList>
    </citation>
    <scope>NUCLEOTIDE SEQUENCE [LARGE SCALE GENOMIC DNA]</scope>
    <source>
        <strain evidence="2">OG2-2</strain>
    </source>
</reference>
<organism evidence="2 3">
    <name type="scientific">Rothia dentocariosa</name>
    <dbReference type="NCBI Taxonomy" id="2047"/>
    <lineage>
        <taxon>Bacteria</taxon>
        <taxon>Bacillati</taxon>
        <taxon>Actinomycetota</taxon>
        <taxon>Actinomycetes</taxon>
        <taxon>Micrococcales</taxon>
        <taxon>Micrococcaceae</taxon>
        <taxon>Rothia</taxon>
    </lineage>
</organism>
<feature type="compositionally biased region" description="Polar residues" evidence="1">
    <location>
        <begin position="434"/>
        <end position="444"/>
    </location>
</feature>
<dbReference type="Proteomes" id="UP000219947">
    <property type="component" value="Unassembled WGS sequence"/>
</dbReference>
<feature type="region of interest" description="Disordered" evidence="1">
    <location>
        <begin position="126"/>
        <end position="179"/>
    </location>
</feature>
<dbReference type="AlphaFoldDB" id="A0A2A8D584"/>
<evidence type="ECO:0000313" key="3">
    <source>
        <dbReference type="Proteomes" id="UP000219947"/>
    </source>
</evidence>
<gene>
    <name evidence="2" type="ORF">CRM92_08265</name>
</gene>
<evidence type="ECO:0000313" key="2">
    <source>
        <dbReference type="EMBL" id="PEN16071.1"/>
    </source>
</evidence>
<evidence type="ECO:0000256" key="1">
    <source>
        <dbReference type="SAM" id="MobiDB-lite"/>
    </source>
</evidence>
<feature type="compositionally biased region" description="Polar residues" evidence="1">
    <location>
        <begin position="200"/>
        <end position="235"/>
    </location>
</feature>
<feature type="region of interest" description="Disordered" evidence="1">
    <location>
        <begin position="423"/>
        <end position="444"/>
    </location>
</feature>
<accession>A0A2A8D584</accession>
<proteinExistence type="predicted"/>
<sequence length="444" mass="48189">MVQLTIPQSLVGSLIDIAQLKDVTYYPANHRCAHWAVYSEDQTELLCPCAPAESTSVEKLFSAASEILYKNFRHRIENADDIVSFSTQEHEDVSAAQADEVVTGSLSLVPETTISAAVDAPADMMEAPASDDSADTTQTGPIPVPTVPTPLEQAQPVPSHEQPQVPTPGIARMPSPAMFKKKTTLTYTPPRIEEYLQQLRTNQAAQSSAENTTPQPETASSQTPKPAGSQTSASGAQHPAQVYGHTQKTALPSLNDPITKAERTANYRVDPGRLDTFKKDNIDLVTIREVITLGRAERINGWIIRFRHNDYRVDVNTASMTVITALDEFDDFDGRSGTEYSPEAARELLGVPDITACDFTSGAQNYLKTHGGEAFDAMVSAISSPEKVRVNLDWTREYHGSGIQVTISPDNRIVMSIRQSATATDANGAEDTPENSLESNATVS</sequence>
<comment type="caution">
    <text evidence="2">The sequence shown here is derived from an EMBL/GenBank/DDBJ whole genome shotgun (WGS) entry which is preliminary data.</text>
</comment>